<accession>A0A2A2KBL9</accession>
<dbReference type="OrthoDB" id="329835at2759"/>
<gene>
    <name evidence="1" type="ORF">WR25_19284</name>
</gene>
<evidence type="ECO:0000313" key="2">
    <source>
        <dbReference type="Proteomes" id="UP000218231"/>
    </source>
</evidence>
<organism evidence="1 2">
    <name type="scientific">Diploscapter pachys</name>
    <dbReference type="NCBI Taxonomy" id="2018661"/>
    <lineage>
        <taxon>Eukaryota</taxon>
        <taxon>Metazoa</taxon>
        <taxon>Ecdysozoa</taxon>
        <taxon>Nematoda</taxon>
        <taxon>Chromadorea</taxon>
        <taxon>Rhabditida</taxon>
        <taxon>Rhabditina</taxon>
        <taxon>Rhabditomorpha</taxon>
        <taxon>Rhabditoidea</taxon>
        <taxon>Rhabditidae</taxon>
        <taxon>Diploscapter</taxon>
    </lineage>
</organism>
<comment type="caution">
    <text evidence="1">The sequence shown here is derived from an EMBL/GenBank/DDBJ whole genome shotgun (WGS) entry which is preliminary data.</text>
</comment>
<evidence type="ECO:0000313" key="1">
    <source>
        <dbReference type="EMBL" id="PAV71209.1"/>
    </source>
</evidence>
<reference evidence="1 2" key="1">
    <citation type="journal article" date="2017" name="Curr. Biol.">
        <title>Genome architecture and evolution of a unichromosomal asexual nematode.</title>
        <authorList>
            <person name="Fradin H."/>
            <person name="Zegar C."/>
            <person name="Gutwein M."/>
            <person name="Lucas J."/>
            <person name="Kovtun M."/>
            <person name="Corcoran D."/>
            <person name="Baugh L.R."/>
            <person name="Kiontke K."/>
            <person name="Gunsalus K."/>
            <person name="Fitch D.H."/>
            <person name="Piano F."/>
        </authorList>
    </citation>
    <scope>NUCLEOTIDE SEQUENCE [LARGE SCALE GENOMIC DNA]</scope>
    <source>
        <strain evidence="1">PF1309</strain>
    </source>
</reference>
<dbReference type="AlphaFoldDB" id="A0A2A2KBL9"/>
<protein>
    <submittedName>
        <fullName evidence="1">Uncharacterized protein</fullName>
    </submittedName>
</protein>
<sequence length="82" mass="8932">MLPLADLNQDAIDTLLRQIPGGVANIQDIYGLAPLQQGILYHHLASEGADPYVVQAPSGRTDAWRRPCCCIIFLSTTPPWSS</sequence>
<name>A0A2A2KBL9_9BILA</name>
<keyword evidence="2" id="KW-1185">Reference proteome</keyword>
<dbReference type="Proteomes" id="UP000218231">
    <property type="component" value="Unassembled WGS sequence"/>
</dbReference>
<dbReference type="EMBL" id="LIAE01009115">
    <property type="protein sequence ID" value="PAV71209.1"/>
    <property type="molecule type" value="Genomic_DNA"/>
</dbReference>
<proteinExistence type="predicted"/>
<dbReference type="STRING" id="2018661.A0A2A2KBL9"/>